<sequence>MTGTDGRLARGERTRTAVLDAAVALASEAGLDGLSLGQLAERLHVSKSGLFAHWSSKEELQLAAIEHARDQWARRVVGPAFDRPRGVRRLFALHESRLAFYSERALPGGCFFAIAEFESTGRTGTVPDRLAMVLAEWITLLERLVTEAVELGELPPDTVPRRLAFEVDAAGVAALLHSRLLARSLDDARQAVLARLRGLATDPDLLPHH</sequence>
<dbReference type="InterPro" id="IPR036271">
    <property type="entry name" value="Tet_transcr_reg_TetR-rel_C_sf"/>
</dbReference>
<accession>A0A8J3K6U6</accession>
<dbReference type="Gene3D" id="1.10.357.10">
    <property type="entry name" value="Tetracycline Repressor, domain 2"/>
    <property type="match status" value="1"/>
</dbReference>
<dbReference type="EMBL" id="BONG01000070">
    <property type="protein sequence ID" value="GIF93683.1"/>
    <property type="molecule type" value="Genomic_DNA"/>
</dbReference>
<organism evidence="6 7">
    <name type="scientific">Catellatospora chokoriensis</name>
    <dbReference type="NCBI Taxonomy" id="310353"/>
    <lineage>
        <taxon>Bacteria</taxon>
        <taxon>Bacillati</taxon>
        <taxon>Actinomycetota</taxon>
        <taxon>Actinomycetes</taxon>
        <taxon>Micromonosporales</taxon>
        <taxon>Micromonosporaceae</taxon>
        <taxon>Catellatospora</taxon>
    </lineage>
</organism>
<dbReference type="PANTHER" id="PTHR47506">
    <property type="entry name" value="TRANSCRIPTIONAL REGULATORY PROTEIN"/>
    <property type="match status" value="1"/>
</dbReference>
<evidence type="ECO:0000256" key="1">
    <source>
        <dbReference type="ARBA" id="ARBA00023015"/>
    </source>
</evidence>
<proteinExistence type="predicted"/>
<evidence type="ECO:0000256" key="4">
    <source>
        <dbReference type="PROSITE-ProRule" id="PRU00335"/>
    </source>
</evidence>
<name>A0A8J3K6U6_9ACTN</name>
<comment type="caution">
    <text evidence="6">The sequence shown here is derived from an EMBL/GenBank/DDBJ whole genome shotgun (WGS) entry which is preliminary data.</text>
</comment>
<reference evidence="6 7" key="1">
    <citation type="submission" date="2021-01" db="EMBL/GenBank/DDBJ databases">
        <title>Whole genome shotgun sequence of Catellatospora chokoriensis NBRC 107358.</title>
        <authorList>
            <person name="Komaki H."/>
            <person name="Tamura T."/>
        </authorList>
    </citation>
    <scope>NUCLEOTIDE SEQUENCE [LARGE SCALE GENOMIC DNA]</scope>
    <source>
        <strain evidence="6 7">NBRC 107358</strain>
    </source>
</reference>
<feature type="DNA-binding region" description="H-T-H motif" evidence="4">
    <location>
        <begin position="35"/>
        <end position="54"/>
    </location>
</feature>
<feature type="domain" description="HTH tetR-type" evidence="5">
    <location>
        <begin position="12"/>
        <end position="72"/>
    </location>
</feature>
<dbReference type="AlphaFoldDB" id="A0A8J3K6U6"/>
<dbReference type="RefSeq" id="WP_191838601.1">
    <property type="nucleotide sequence ID" value="NZ_BAAALB010000005.1"/>
</dbReference>
<dbReference type="InterPro" id="IPR009057">
    <property type="entry name" value="Homeodomain-like_sf"/>
</dbReference>
<keyword evidence="2 4" id="KW-0238">DNA-binding</keyword>
<dbReference type="PRINTS" id="PR00455">
    <property type="entry name" value="HTHTETR"/>
</dbReference>
<dbReference type="SUPFAM" id="SSF48498">
    <property type="entry name" value="Tetracyclin repressor-like, C-terminal domain"/>
    <property type="match status" value="1"/>
</dbReference>
<evidence type="ECO:0000259" key="5">
    <source>
        <dbReference type="PROSITE" id="PS50977"/>
    </source>
</evidence>
<dbReference type="GO" id="GO:0003677">
    <property type="term" value="F:DNA binding"/>
    <property type="evidence" value="ECO:0007669"/>
    <property type="project" value="UniProtKB-UniRule"/>
</dbReference>
<dbReference type="Gene3D" id="1.10.10.60">
    <property type="entry name" value="Homeodomain-like"/>
    <property type="match status" value="1"/>
</dbReference>
<dbReference type="InterPro" id="IPR011075">
    <property type="entry name" value="TetR_C"/>
</dbReference>
<evidence type="ECO:0000256" key="3">
    <source>
        <dbReference type="ARBA" id="ARBA00023163"/>
    </source>
</evidence>
<dbReference type="PANTHER" id="PTHR47506:SF6">
    <property type="entry name" value="HTH-TYPE TRANSCRIPTIONAL REPRESSOR NEMR"/>
    <property type="match status" value="1"/>
</dbReference>
<keyword evidence="3" id="KW-0804">Transcription</keyword>
<evidence type="ECO:0000313" key="6">
    <source>
        <dbReference type="EMBL" id="GIF93683.1"/>
    </source>
</evidence>
<gene>
    <name evidence="6" type="ORF">Cch02nite_71270</name>
</gene>
<keyword evidence="7" id="KW-1185">Reference proteome</keyword>
<dbReference type="PROSITE" id="PS50977">
    <property type="entry name" value="HTH_TETR_2"/>
    <property type="match status" value="1"/>
</dbReference>
<dbReference type="InterPro" id="IPR001647">
    <property type="entry name" value="HTH_TetR"/>
</dbReference>
<dbReference type="Pfam" id="PF16925">
    <property type="entry name" value="TetR_C_13"/>
    <property type="match status" value="1"/>
</dbReference>
<protein>
    <submittedName>
        <fullName evidence="6">TetR family transcriptional regulator</fullName>
    </submittedName>
</protein>
<keyword evidence="1" id="KW-0805">Transcription regulation</keyword>
<evidence type="ECO:0000256" key="2">
    <source>
        <dbReference type="ARBA" id="ARBA00023125"/>
    </source>
</evidence>
<evidence type="ECO:0000313" key="7">
    <source>
        <dbReference type="Proteomes" id="UP000619293"/>
    </source>
</evidence>
<dbReference type="SUPFAM" id="SSF46689">
    <property type="entry name" value="Homeodomain-like"/>
    <property type="match status" value="1"/>
</dbReference>
<dbReference type="Proteomes" id="UP000619293">
    <property type="component" value="Unassembled WGS sequence"/>
</dbReference>
<dbReference type="Pfam" id="PF00440">
    <property type="entry name" value="TetR_N"/>
    <property type="match status" value="1"/>
</dbReference>